<protein>
    <submittedName>
        <fullName evidence="7 8">Polyketide beta-KETOacyl synthase PKS4</fullName>
        <ecNumber evidence="7 8">2.3.1.-</ecNumber>
    </submittedName>
</protein>
<organism evidence="7 9">
    <name type="scientific">Mycobacterium tuberculosis</name>
    <dbReference type="NCBI Taxonomy" id="1773"/>
    <lineage>
        <taxon>Bacteria</taxon>
        <taxon>Bacillati</taxon>
        <taxon>Actinomycetota</taxon>
        <taxon>Actinomycetes</taxon>
        <taxon>Mycobacteriales</taxon>
        <taxon>Mycobacteriaceae</taxon>
        <taxon>Mycobacterium</taxon>
        <taxon>Mycobacterium tuberculosis complex</taxon>
    </lineage>
</organism>
<reference evidence="8" key="2">
    <citation type="submission" date="2015-03" db="EMBL/GenBank/DDBJ databases">
        <authorList>
            <consortium name="Pathogen Informatics"/>
            <person name="Murphy D."/>
        </authorList>
    </citation>
    <scope>NUCLEOTIDE SEQUENCE</scope>
    <source>
        <strain evidence="8">N09902308</strain>
    </source>
</reference>
<dbReference type="EMBL" id="CQQC01000361">
    <property type="protein sequence ID" value="CNU89918.1"/>
    <property type="molecule type" value="Genomic_DNA"/>
</dbReference>
<dbReference type="InterPro" id="IPR036736">
    <property type="entry name" value="ACP-like_sf"/>
</dbReference>
<dbReference type="InterPro" id="IPR020806">
    <property type="entry name" value="PKS_PP-bd"/>
</dbReference>
<evidence type="ECO:0000313" key="6">
    <source>
        <dbReference type="EMBL" id="CNU89918.1"/>
    </source>
</evidence>
<dbReference type="AlphaFoldDB" id="A0A0T7PBH5"/>
<evidence type="ECO:0000313" key="10">
    <source>
        <dbReference type="Proteomes" id="UP000039021"/>
    </source>
</evidence>
<dbReference type="FunFam" id="1.10.1200.10:FF:000014">
    <property type="entry name" value="Multifunctional mycocerosic acid synthase"/>
    <property type="match status" value="1"/>
</dbReference>
<dbReference type="EC" id="2.3.1.-" evidence="7 8"/>
<evidence type="ECO:0000259" key="3">
    <source>
        <dbReference type="PROSITE" id="PS50075"/>
    </source>
</evidence>
<dbReference type="GO" id="GO:0016746">
    <property type="term" value="F:acyltransferase activity"/>
    <property type="evidence" value="ECO:0007669"/>
    <property type="project" value="UniProtKB-KW"/>
</dbReference>
<proteinExistence type="predicted"/>
<evidence type="ECO:0000313" key="12">
    <source>
        <dbReference type="Proteomes" id="UP000046680"/>
    </source>
</evidence>
<reference evidence="9 10" key="3">
    <citation type="submission" date="2015-03" db="EMBL/GenBank/DDBJ databases">
        <authorList>
            <consortium name="Pathogen Informatics"/>
        </authorList>
    </citation>
    <scope>NUCLEOTIDE SEQUENCE [LARGE SCALE GENOMIC DNA]</scope>
    <source>
        <strain evidence="5 12">C09601061</strain>
        <strain evidence="6 11">D00501624</strain>
        <strain evidence="4 13">H09601792</strain>
        <strain evidence="9">K00500041</strain>
        <strain evidence="10">N09902308</strain>
    </source>
</reference>
<feature type="domain" description="Carrier" evidence="3">
    <location>
        <begin position="42"/>
        <end position="118"/>
    </location>
</feature>
<dbReference type="EMBL" id="CFOH01000903">
    <property type="protein sequence ID" value="CFE73494.1"/>
    <property type="molecule type" value="Genomic_DNA"/>
</dbReference>
<dbReference type="EMBL" id="CSAE01000302">
    <property type="protein sequence ID" value="COW06260.1"/>
    <property type="molecule type" value="Genomic_DNA"/>
</dbReference>
<dbReference type="STRING" id="1806.RN08_1325"/>
<dbReference type="Pfam" id="PF00550">
    <property type="entry name" value="PP-binding"/>
    <property type="match status" value="1"/>
</dbReference>
<dbReference type="Proteomes" id="UP000038802">
    <property type="component" value="Unassembled WGS sequence"/>
</dbReference>
<gene>
    <name evidence="7" type="primary">pks4</name>
    <name evidence="5" type="ORF">ERS007657_00297</name>
    <name evidence="6" type="ORF">ERS007661_01336</name>
    <name evidence="4" type="ORF">ERS007688_03789</name>
    <name evidence="7" type="ORF">ERS007703_02659</name>
    <name evidence="8" type="ORF">ERS007739_04875</name>
</gene>
<dbReference type="Proteomes" id="UP000046680">
    <property type="component" value="Unassembled WGS sequence"/>
</dbReference>
<dbReference type="Proteomes" id="UP000039021">
    <property type="component" value="Unassembled WGS sequence"/>
</dbReference>
<dbReference type="Proteomes" id="UP000039217">
    <property type="component" value="Unassembled WGS sequence"/>
</dbReference>
<evidence type="ECO:0000313" key="4">
    <source>
        <dbReference type="EMBL" id="CFE73494.1"/>
    </source>
</evidence>
<keyword evidence="1" id="KW-0596">Phosphopantetheine</keyword>
<evidence type="ECO:0000313" key="9">
    <source>
        <dbReference type="Proteomes" id="UP000038802"/>
    </source>
</evidence>
<dbReference type="PROSITE" id="PS50075">
    <property type="entry name" value="CARRIER"/>
    <property type="match status" value="1"/>
</dbReference>
<keyword evidence="7" id="KW-0012">Acyltransferase</keyword>
<keyword evidence="2" id="KW-0597">Phosphoprotein</keyword>
<evidence type="ECO:0000313" key="7">
    <source>
        <dbReference type="EMBL" id="COW06260.1"/>
    </source>
</evidence>
<dbReference type="GO" id="GO:0031177">
    <property type="term" value="F:phosphopantetheine binding"/>
    <property type="evidence" value="ECO:0007669"/>
    <property type="project" value="InterPro"/>
</dbReference>
<dbReference type="SMART" id="SM00823">
    <property type="entry name" value="PKS_PP"/>
    <property type="match status" value="1"/>
</dbReference>
<evidence type="ECO:0000256" key="2">
    <source>
        <dbReference type="ARBA" id="ARBA00022553"/>
    </source>
</evidence>
<accession>A0A0T7PBH5</accession>
<keyword evidence="7" id="KW-0808">Transferase</keyword>
<evidence type="ECO:0000313" key="13">
    <source>
        <dbReference type="Proteomes" id="UP000046947"/>
    </source>
</evidence>
<evidence type="ECO:0000313" key="8">
    <source>
        <dbReference type="EMBL" id="CPA82977.1"/>
    </source>
</evidence>
<dbReference type="Gene3D" id="1.10.1200.10">
    <property type="entry name" value="ACP-like"/>
    <property type="match status" value="1"/>
</dbReference>
<dbReference type="InterPro" id="IPR009081">
    <property type="entry name" value="PP-bd_ACP"/>
</dbReference>
<sequence>MGTPWLTAFAQRSRFAEAFHATGQNQPATGKFLAELGSLPREEWPRTVRRLVSDQISLLLRRTIDPDRPLSDYGLDSLGNLELRTRIETETGIRVSPTKITTVRGLAEHVCDELAAAQSAPV</sequence>
<dbReference type="Proteomes" id="UP000046947">
    <property type="component" value="Unassembled WGS sequence"/>
</dbReference>
<evidence type="ECO:0000256" key="1">
    <source>
        <dbReference type="ARBA" id="ARBA00022450"/>
    </source>
</evidence>
<dbReference type="EMBL" id="CSBK01003347">
    <property type="protein sequence ID" value="CPA82977.1"/>
    <property type="molecule type" value="Genomic_DNA"/>
</dbReference>
<evidence type="ECO:0000313" key="5">
    <source>
        <dbReference type="EMBL" id="CFR66093.1"/>
    </source>
</evidence>
<dbReference type="EMBL" id="CGCX01000059">
    <property type="protein sequence ID" value="CFR66093.1"/>
    <property type="molecule type" value="Genomic_DNA"/>
</dbReference>
<dbReference type="SUPFAM" id="SSF47336">
    <property type="entry name" value="ACP-like"/>
    <property type="match status" value="1"/>
</dbReference>
<name>A0A0T7PBH5_MYCTX</name>
<evidence type="ECO:0000313" key="11">
    <source>
        <dbReference type="Proteomes" id="UP000039217"/>
    </source>
</evidence>
<reference evidence="7" key="1">
    <citation type="submission" date="2015-03" db="EMBL/GenBank/DDBJ databases">
        <authorList>
            <person name="Murphy D."/>
        </authorList>
    </citation>
    <scope>NUCLEOTIDE SEQUENCE [LARGE SCALE GENOMIC DNA]</scope>
    <source>
        <strain evidence="7">K00500041</strain>
    </source>
</reference>